<dbReference type="Gene3D" id="3.40.30.10">
    <property type="entry name" value="Glutaredoxin"/>
    <property type="match status" value="1"/>
</dbReference>
<accession>A0A6D2HE32</accession>
<dbReference type="GO" id="GO:0015035">
    <property type="term" value="F:protein-disulfide reductase activity"/>
    <property type="evidence" value="ECO:0007669"/>
    <property type="project" value="TreeGrafter"/>
</dbReference>
<evidence type="ECO:0000313" key="3">
    <source>
        <dbReference type="EMBL" id="CAA7013784.1"/>
    </source>
</evidence>
<dbReference type="Pfam" id="PF00085">
    <property type="entry name" value="Thioredoxin"/>
    <property type="match status" value="1"/>
</dbReference>
<feature type="region of interest" description="Disordered" evidence="1">
    <location>
        <begin position="113"/>
        <end position="157"/>
    </location>
</feature>
<dbReference type="PANTHER" id="PTHR45663">
    <property type="entry name" value="GEO12009P1"/>
    <property type="match status" value="1"/>
</dbReference>
<dbReference type="CDD" id="cd02947">
    <property type="entry name" value="TRX_family"/>
    <property type="match status" value="1"/>
</dbReference>
<dbReference type="EMBL" id="CACVBM020000066">
    <property type="protein sequence ID" value="CAA7013784.1"/>
    <property type="molecule type" value="Genomic_DNA"/>
</dbReference>
<evidence type="ECO:0000256" key="1">
    <source>
        <dbReference type="SAM" id="MobiDB-lite"/>
    </source>
</evidence>
<name>A0A6D2HE32_9BRAS</name>
<dbReference type="OrthoDB" id="2121326at2759"/>
<dbReference type="AlphaFoldDB" id="A0A6D2HE32"/>
<dbReference type="Proteomes" id="UP000467841">
    <property type="component" value="Unassembled WGS sequence"/>
</dbReference>
<dbReference type="InterPro" id="IPR013766">
    <property type="entry name" value="Thioredoxin_domain"/>
</dbReference>
<dbReference type="SUPFAM" id="SSF52833">
    <property type="entry name" value="Thioredoxin-like"/>
    <property type="match status" value="1"/>
</dbReference>
<organism evidence="3 4">
    <name type="scientific">Microthlaspi erraticum</name>
    <dbReference type="NCBI Taxonomy" id="1685480"/>
    <lineage>
        <taxon>Eukaryota</taxon>
        <taxon>Viridiplantae</taxon>
        <taxon>Streptophyta</taxon>
        <taxon>Embryophyta</taxon>
        <taxon>Tracheophyta</taxon>
        <taxon>Spermatophyta</taxon>
        <taxon>Magnoliopsida</taxon>
        <taxon>eudicotyledons</taxon>
        <taxon>Gunneridae</taxon>
        <taxon>Pentapetalae</taxon>
        <taxon>rosids</taxon>
        <taxon>malvids</taxon>
        <taxon>Brassicales</taxon>
        <taxon>Brassicaceae</taxon>
        <taxon>Coluteocarpeae</taxon>
        <taxon>Microthlaspi</taxon>
    </lineage>
</organism>
<keyword evidence="4" id="KW-1185">Reference proteome</keyword>
<sequence length="157" mass="17245">MMTKEAKWEQSLAETKLPVVLMFTSAEYCGVFCVIMENQLTRLYIDYPGKLQIYEGDITSNPSLVQLYRINVVPTVIVYKDGTNKETVRYELLPDWRKIYDLVRIRLFGSTSESALPPSGSGLGSTSQSAMPPGFGSTSASTSTFASASPIPSQVGK</sequence>
<dbReference type="PANTHER" id="PTHR45663:SF28">
    <property type="entry name" value="THIOREDOXIN DOMAIN-CONTAINING PROTEIN"/>
    <property type="match status" value="1"/>
</dbReference>
<feature type="compositionally biased region" description="Low complexity" evidence="1">
    <location>
        <begin position="113"/>
        <end position="150"/>
    </location>
</feature>
<reference evidence="3" key="1">
    <citation type="submission" date="2020-01" db="EMBL/GenBank/DDBJ databases">
        <authorList>
            <person name="Mishra B."/>
        </authorList>
    </citation>
    <scope>NUCLEOTIDE SEQUENCE [LARGE SCALE GENOMIC DNA]</scope>
</reference>
<dbReference type="InterPro" id="IPR036249">
    <property type="entry name" value="Thioredoxin-like_sf"/>
</dbReference>
<gene>
    <name evidence="3" type="ORF">MERR_LOCUS1018</name>
</gene>
<evidence type="ECO:0000259" key="2">
    <source>
        <dbReference type="Pfam" id="PF00085"/>
    </source>
</evidence>
<comment type="caution">
    <text evidence="3">The sequence shown here is derived from an EMBL/GenBank/DDBJ whole genome shotgun (WGS) entry which is preliminary data.</text>
</comment>
<protein>
    <recommendedName>
        <fullName evidence="2">Thioredoxin domain-containing protein</fullName>
    </recommendedName>
</protein>
<feature type="domain" description="Thioredoxin" evidence="2">
    <location>
        <begin position="3"/>
        <end position="88"/>
    </location>
</feature>
<evidence type="ECO:0000313" key="4">
    <source>
        <dbReference type="Proteomes" id="UP000467841"/>
    </source>
</evidence>
<proteinExistence type="predicted"/>
<dbReference type="GO" id="GO:0005737">
    <property type="term" value="C:cytoplasm"/>
    <property type="evidence" value="ECO:0007669"/>
    <property type="project" value="TreeGrafter"/>
</dbReference>